<evidence type="ECO:0000256" key="2">
    <source>
        <dbReference type="SAM" id="MobiDB-lite"/>
    </source>
</evidence>
<accession>G0TYI9</accession>
<feature type="region of interest" description="Disordered" evidence="2">
    <location>
        <begin position="80"/>
        <end position="116"/>
    </location>
</feature>
<feature type="compositionally biased region" description="Basic and acidic residues" evidence="2">
    <location>
        <begin position="161"/>
        <end position="170"/>
    </location>
</feature>
<feature type="region of interest" description="Disordered" evidence="2">
    <location>
        <begin position="203"/>
        <end position="233"/>
    </location>
</feature>
<dbReference type="EMBL" id="HE573023">
    <property type="protein sequence ID" value="CCC49036.1"/>
    <property type="molecule type" value="Genomic_DNA"/>
</dbReference>
<feature type="coiled-coil region" evidence="1">
    <location>
        <begin position="344"/>
        <end position="371"/>
    </location>
</feature>
<protein>
    <submittedName>
        <fullName evidence="3">Uncharacterized protein</fullName>
    </submittedName>
</protein>
<gene>
    <name evidence="3" type="ORF">TVY486_0703700</name>
</gene>
<feature type="coiled-coil region" evidence="1">
    <location>
        <begin position="542"/>
        <end position="576"/>
    </location>
</feature>
<feature type="region of interest" description="Disordered" evidence="2">
    <location>
        <begin position="154"/>
        <end position="178"/>
    </location>
</feature>
<sequence>MTAIVTNDGCEIDLEKLINYTMTFQPLQLLLQDLFKRVKDAEDSGKQQNNELILLRNELDELRRRDADREVQLQELLVSKAEQGTATQPEKKRESLASGRVSVGDEPDRGPTADPDEVRALWEEIKHLKKAMGDINGVELTPSIETLYAARKRKESLTTTSDHKLKESSTSRHRRLDPTSDVEMGDVILSRAREHLNLSSDGSQVFVHDSSGETAEPQRHDVTVPQTQLASRDSVLSPAVAGSKDTLQSVMTLSEHSRVHATSTPSEACRTTPPLTGKDAELLSAQSQHNTLFDRLRQDEEGIAHLNRVVAEILGSLENLQKDMEQVPRMDVHEGDGSFSRSRANDSDGELKQLQRRLLSLENKVDNLKNRTFGEAVGSLASPNAGDVAGETGKSSGGFGQEQWRHLDDRINSLASALERVEGKIRGSLASTASTGEGKGISHPEVSVISGTVDVLEKQLGDMQKLGLRNYDNDLEMMWNAVEKLQRDIAGLNNMSAALDEKDLQATGRAQDAQESAYEDTKQSQQSLLAVDEPLVPKNLSVDELKECVNEIVKRLNNLQLRVAQVEGNVLDLDDRKADRAALQLLIDDVKNMRQLLELTASKSENDGVCTTATLKEELLQKMQQEMNEQIQGINSVWDGTNNELGALRDYVEQIDHRKADAKLVANKAERDYVENALERLMREVEQVLNATNAGLIETLDKSLNVLRDMLDGKATKGDVANIQRMLNEEHTGTGAPDALLGFRGFRCLGCNRSVDKMRLRPMGNRPQSFINRLPQNLPSDQVVGRIQEATSAPTSAAK</sequence>
<reference evidence="3" key="1">
    <citation type="journal article" date="2012" name="Proc. Natl. Acad. Sci. U.S.A.">
        <title>Antigenic diversity is generated by distinct evolutionary mechanisms in African trypanosome species.</title>
        <authorList>
            <person name="Jackson A.P."/>
            <person name="Berry A."/>
            <person name="Aslett M."/>
            <person name="Allison H.C."/>
            <person name="Burton P."/>
            <person name="Vavrova-Anderson J."/>
            <person name="Brown R."/>
            <person name="Browne H."/>
            <person name="Corton N."/>
            <person name="Hauser H."/>
            <person name="Gamble J."/>
            <person name="Gilderthorp R."/>
            <person name="Marcello L."/>
            <person name="McQuillan J."/>
            <person name="Otto T.D."/>
            <person name="Quail M.A."/>
            <person name="Sanders M.J."/>
            <person name="van Tonder A."/>
            <person name="Ginger M.L."/>
            <person name="Field M.C."/>
            <person name="Barry J.D."/>
            <person name="Hertz-Fowler C."/>
            <person name="Berriman M."/>
        </authorList>
    </citation>
    <scope>NUCLEOTIDE SEQUENCE</scope>
    <source>
        <strain evidence="3">Y486</strain>
    </source>
</reference>
<evidence type="ECO:0000256" key="1">
    <source>
        <dbReference type="SAM" id="Coils"/>
    </source>
</evidence>
<feature type="coiled-coil region" evidence="1">
    <location>
        <begin position="31"/>
        <end position="65"/>
    </location>
</feature>
<keyword evidence="1" id="KW-0175">Coiled coil</keyword>
<dbReference type="OMA" id="QESAYED"/>
<dbReference type="AlphaFoldDB" id="G0TYI9"/>
<organism evidence="3">
    <name type="scientific">Trypanosoma vivax (strain Y486)</name>
    <dbReference type="NCBI Taxonomy" id="1055687"/>
    <lineage>
        <taxon>Eukaryota</taxon>
        <taxon>Discoba</taxon>
        <taxon>Euglenozoa</taxon>
        <taxon>Kinetoplastea</taxon>
        <taxon>Metakinetoplastina</taxon>
        <taxon>Trypanosomatida</taxon>
        <taxon>Trypanosomatidae</taxon>
        <taxon>Trypanosoma</taxon>
        <taxon>Duttonella</taxon>
    </lineage>
</organism>
<evidence type="ECO:0000313" key="3">
    <source>
        <dbReference type="EMBL" id="CCC49036.1"/>
    </source>
</evidence>
<proteinExistence type="predicted"/>
<dbReference type="VEuPathDB" id="TriTrypDB:TvY486_0703700"/>
<name>G0TYI9_TRYVY</name>
<feature type="compositionally biased region" description="Basic and acidic residues" evidence="2">
    <location>
        <begin position="106"/>
        <end position="116"/>
    </location>
</feature>